<dbReference type="AlphaFoldDB" id="A0A8D0RNT3"/>
<dbReference type="Proteomes" id="UP000694724">
    <property type="component" value="Unplaced"/>
</dbReference>
<comment type="similarity">
    <text evidence="2">Belongs to the cytochrome P450 family.</text>
</comment>
<evidence type="ECO:0000256" key="6">
    <source>
        <dbReference type="SAM" id="MobiDB-lite"/>
    </source>
</evidence>
<feature type="compositionally biased region" description="Basic and acidic residues" evidence="6">
    <location>
        <begin position="1"/>
        <end position="40"/>
    </location>
</feature>
<dbReference type="SUPFAM" id="SSF48264">
    <property type="entry name" value="Cytochrome P450"/>
    <property type="match status" value="1"/>
</dbReference>
<dbReference type="PRINTS" id="PR00463">
    <property type="entry name" value="EP450I"/>
</dbReference>
<dbReference type="Gene3D" id="1.10.630.10">
    <property type="entry name" value="Cytochrome P450"/>
    <property type="match status" value="1"/>
</dbReference>
<organism evidence="7 8">
    <name type="scientific">Sus scrofa</name>
    <name type="common">Pig</name>
    <dbReference type="NCBI Taxonomy" id="9823"/>
    <lineage>
        <taxon>Eukaryota</taxon>
        <taxon>Metazoa</taxon>
        <taxon>Chordata</taxon>
        <taxon>Craniata</taxon>
        <taxon>Vertebrata</taxon>
        <taxon>Euteleostomi</taxon>
        <taxon>Mammalia</taxon>
        <taxon>Eutheria</taxon>
        <taxon>Laurasiatheria</taxon>
        <taxon>Artiodactyla</taxon>
        <taxon>Suina</taxon>
        <taxon>Suidae</taxon>
        <taxon>Sus</taxon>
    </lineage>
</organism>
<keyword evidence="4" id="KW-0479">Metal-binding</keyword>
<dbReference type="Proteomes" id="UP000694727">
    <property type="component" value="Unplaced"/>
</dbReference>
<proteinExistence type="inferred from homology"/>
<dbReference type="Ensembl" id="ENSSSCT00040092270.1">
    <property type="protein sequence ID" value="ENSSSCP00040040719.1"/>
    <property type="gene ID" value="ENSSSCG00040067492.1"/>
</dbReference>
<keyword evidence="5" id="KW-0408">Iron</keyword>
<evidence type="ECO:0000256" key="3">
    <source>
        <dbReference type="ARBA" id="ARBA00022617"/>
    </source>
</evidence>
<feature type="region of interest" description="Disordered" evidence="6">
    <location>
        <begin position="1"/>
        <end position="49"/>
    </location>
</feature>
<dbReference type="Pfam" id="PF00067">
    <property type="entry name" value="p450"/>
    <property type="match status" value="1"/>
</dbReference>
<sequence length="221" mass="25246">MEKVRQSRRETDTPQKQRAMERETESDRDRDTPEIHRAKPETQGSLSESLTAPSLPQLFELYSAFLKYFPGSHRQIYKNLQQVNAFIGRSVEKHRETLDPSDPRDLIDSYLLRMDKEKSNPNSEFHEQNLILTVLSLFFAGTETTSTTLRYGFLLMLKYPHITGGQAGDSRSRGDLLTPFSAAAMDLRVFCEGEGSCPLLHRSTADCECPPPSQPCRWMDE</sequence>
<dbReference type="Proteomes" id="UP000694723">
    <property type="component" value="Unplaced"/>
</dbReference>
<evidence type="ECO:0000313" key="8">
    <source>
        <dbReference type="Proteomes" id="UP000694727"/>
    </source>
</evidence>
<evidence type="ECO:0000313" key="7">
    <source>
        <dbReference type="Ensembl" id="ENSSSCP00025015919.1"/>
    </source>
</evidence>
<dbReference type="Proteomes" id="UP000694570">
    <property type="component" value="Unplaced"/>
</dbReference>
<dbReference type="Proteomes" id="UP000694728">
    <property type="component" value="Unplaced"/>
</dbReference>
<protein>
    <submittedName>
        <fullName evidence="7">Uncharacterized protein</fullName>
    </submittedName>
</protein>
<dbReference type="Ensembl" id="ENSSSCT00050096523.1">
    <property type="protein sequence ID" value="ENSSSCP00050041573.1"/>
    <property type="gene ID" value="ENSSSCG00050070774.1"/>
</dbReference>
<dbReference type="Ensembl" id="ENSSSCT00060080147.1">
    <property type="protein sequence ID" value="ENSSSCP00060034677.1"/>
    <property type="gene ID" value="ENSSSCG00060058767.1"/>
</dbReference>
<dbReference type="InterPro" id="IPR050182">
    <property type="entry name" value="Cytochrome_P450_fam2"/>
</dbReference>
<name>A0A8D0RNT3_PIG</name>
<evidence type="ECO:0000256" key="4">
    <source>
        <dbReference type="ARBA" id="ARBA00022723"/>
    </source>
</evidence>
<dbReference type="PANTHER" id="PTHR24300:SF406">
    <property type="entry name" value="CYTOCHROME P450 2B6"/>
    <property type="match status" value="1"/>
</dbReference>
<evidence type="ECO:0000256" key="5">
    <source>
        <dbReference type="ARBA" id="ARBA00023004"/>
    </source>
</evidence>
<dbReference type="InterPro" id="IPR001128">
    <property type="entry name" value="Cyt_P450"/>
</dbReference>
<comment type="cofactor">
    <cofactor evidence="1">
        <name>heme</name>
        <dbReference type="ChEBI" id="CHEBI:30413"/>
    </cofactor>
</comment>
<evidence type="ECO:0000256" key="2">
    <source>
        <dbReference type="ARBA" id="ARBA00010617"/>
    </source>
</evidence>
<keyword evidence="3" id="KW-0349">Heme</keyword>
<dbReference type="InterPro" id="IPR002401">
    <property type="entry name" value="Cyt_P450_E_grp-I"/>
</dbReference>
<dbReference type="GO" id="GO:0016705">
    <property type="term" value="F:oxidoreductase activity, acting on paired donors, with incorporation or reduction of molecular oxygen"/>
    <property type="evidence" value="ECO:0007669"/>
    <property type="project" value="InterPro"/>
</dbReference>
<dbReference type="GO" id="GO:0020037">
    <property type="term" value="F:heme binding"/>
    <property type="evidence" value="ECO:0007669"/>
    <property type="project" value="InterPro"/>
</dbReference>
<evidence type="ECO:0000256" key="1">
    <source>
        <dbReference type="ARBA" id="ARBA00001971"/>
    </source>
</evidence>
<dbReference type="PANTHER" id="PTHR24300">
    <property type="entry name" value="CYTOCHROME P450 508A4-RELATED"/>
    <property type="match status" value="1"/>
</dbReference>
<dbReference type="GO" id="GO:0005506">
    <property type="term" value="F:iron ion binding"/>
    <property type="evidence" value="ECO:0007669"/>
    <property type="project" value="InterPro"/>
</dbReference>
<dbReference type="GO" id="GO:0004497">
    <property type="term" value="F:monooxygenase activity"/>
    <property type="evidence" value="ECO:0007669"/>
    <property type="project" value="InterPro"/>
</dbReference>
<dbReference type="InterPro" id="IPR036396">
    <property type="entry name" value="Cyt_P450_sf"/>
</dbReference>
<dbReference type="Proteomes" id="UP000694725">
    <property type="component" value="Unplaced"/>
</dbReference>
<dbReference type="Proteomes" id="UP000694571">
    <property type="component" value="Unplaced"/>
</dbReference>
<dbReference type="Ensembl" id="ENSSSCT00065048435.1">
    <property type="protein sequence ID" value="ENSSSCP00065020897.1"/>
    <property type="gene ID" value="ENSSSCG00065035560.1"/>
</dbReference>
<accession>A0A8D0RNT3</accession>
<reference evidence="7" key="1">
    <citation type="submission" date="2025-05" db="UniProtKB">
        <authorList>
            <consortium name="Ensembl"/>
        </authorList>
    </citation>
    <scope>IDENTIFICATION</scope>
</reference>
<dbReference type="Ensembl" id="ENSSSCT00055031919.1">
    <property type="protein sequence ID" value="ENSSSCP00055025408.1"/>
    <property type="gene ID" value="ENSSSCG00055016214.1"/>
</dbReference>
<dbReference type="Ensembl" id="ENSSSCT00025037845.1">
    <property type="protein sequence ID" value="ENSSSCP00025015919.1"/>
    <property type="gene ID" value="ENSSSCG00025027921.1"/>
</dbReference>
<dbReference type="Ensembl" id="ENSSSCT00045016410.1">
    <property type="protein sequence ID" value="ENSSSCP00045011337.1"/>
    <property type="gene ID" value="ENSSSCG00045009689.1"/>
</dbReference>
<dbReference type="Proteomes" id="UP000694722">
    <property type="component" value="Unplaced"/>
</dbReference>
<dbReference type="Ensembl" id="ENSSSCT00030055576.1">
    <property type="protein sequence ID" value="ENSSSCP00030025359.1"/>
    <property type="gene ID" value="ENSSSCG00030039947.1"/>
</dbReference>